<gene>
    <name evidence="1" type="ORF">H8L32_07475</name>
</gene>
<dbReference type="EMBL" id="JACOGF010000003">
    <property type="protein sequence ID" value="MBC3917310.1"/>
    <property type="molecule type" value="Genomic_DNA"/>
</dbReference>
<sequence length="99" mass="11548">MSVLVDVLRDPNFIFPWLLEEASGTFGLPSAWSIKNHRQLFEEIYRQAYGIWKNDLDAVRFVVPALNELGIDTGDWEETKNTFEVRMKTEEVFISQKLP</sequence>
<proteinExistence type="predicted"/>
<reference evidence="1 2" key="1">
    <citation type="submission" date="2020-08" db="EMBL/GenBank/DDBJ databases">
        <title>Novel species isolated from subtropical streams in China.</title>
        <authorList>
            <person name="Lu H."/>
        </authorList>
    </citation>
    <scope>NUCLEOTIDE SEQUENCE [LARGE SCALE GENOMIC DNA]</scope>
    <source>
        <strain evidence="1 2">CY18W</strain>
    </source>
</reference>
<comment type="caution">
    <text evidence="1">The sequence shown here is derived from an EMBL/GenBank/DDBJ whole genome shotgun (WGS) entry which is preliminary data.</text>
</comment>
<keyword evidence="2" id="KW-1185">Reference proteome</keyword>
<name>A0ABR6ZP95_9BURK</name>
<dbReference type="RefSeq" id="WP_186946539.1">
    <property type="nucleotide sequence ID" value="NZ_JACOGF010000003.1"/>
</dbReference>
<evidence type="ECO:0000313" key="1">
    <source>
        <dbReference type="EMBL" id="MBC3917310.1"/>
    </source>
</evidence>
<dbReference type="Proteomes" id="UP000650424">
    <property type="component" value="Unassembled WGS sequence"/>
</dbReference>
<accession>A0ABR6ZP95</accession>
<organism evidence="1 2">
    <name type="scientific">Undibacterium hunanense</name>
    <dbReference type="NCBI Taxonomy" id="2762292"/>
    <lineage>
        <taxon>Bacteria</taxon>
        <taxon>Pseudomonadati</taxon>
        <taxon>Pseudomonadota</taxon>
        <taxon>Betaproteobacteria</taxon>
        <taxon>Burkholderiales</taxon>
        <taxon>Oxalobacteraceae</taxon>
        <taxon>Undibacterium</taxon>
    </lineage>
</organism>
<protein>
    <submittedName>
        <fullName evidence="1">Uncharacterized protein</fullName>
    </submittedName>
</protein>
<evidence type="ECO:0000313" key="2">
    <source>
        <dbReference type="Proteomes" id="UP000650424"/>
    </source>
</evidence>